<protein>
    <submittedName>
        <fullName evidence="1">Uncharacterized protein</fullName>
    </submittedName>
</protein>
<sequence>IYSSWSSCNKDPSGATIRAISMASRVRTITFNDYTRCLNEEIEMTRRQSSIRSKLHEVYMISESEIALSPYDDKRYVVPNTTVTLPWGH</sequence>
<keyword evidence="2" id="KW-1185">Reference proteome</keyword>
<dbReference type="STRING" id="471704.A0A151ITH0"/>
<gene>
    <name evidence="1" type="ORF">ALC57_17480</name>
</gene>
<feature type="non-terminal residue" evidence="1">
    <location>
        <position position="1"/>
    </location>
</feature>
<proteinExistence type="predicted"/>
<evidence type="ECO:0000313" key="1">
    <source>
        <dbReference type="EMBL" id="KYN10387.1"/>
    </source>
</evidence>
<dbReference type="Proteomes" id="UP000078492">
    <property type="component" value="Unassembled WGS sequence"/>
</dbReference>
<name>A0A151ITH0_9HYME</name>
<dbReference type="AlphaFoldDB" id="A0A151ITH0"/>
<evidence type="ECO:0000313" key="2">
    <source>
        <dbReference type="Proteomes" id="UP000078492"/>
    </source>
</evidence>
<reference evidence="1 2" key="1">
    <citation type="submission" date="2015-09" db="EMBL/GenBank/DDBJ databases">
        <title>Trachymyrmex cornetzi WGS genome.</title>
        <authorList>
            <person name="Nygaard S."/>
            <person name="Hu H."/>
            <person name="Boomsma J."/>
            <person name="Zhang G."/>
        </authorList>
    </citation>
    <scope>NUCLEOTIDE SEQUENCE [LARGE SCALE GENOMIC DNA]</scope>
    <source>
        <strain evidence="1">Tcor2-1</strain>
        <tissue evidence="1">Whole body</tissue>
    </source>
</reference>
<accession>A0A151ITH0</accession>
<dbReference type="EMBL" id="KQ981006">
    <property type="protein sequence ID" value="KYN10387.1"/>
    <property type="molecule type" value="Genomic_DNA"/>
</dbReference>
<organism evidence="1 2">
    <name type="scientific">Trachymyrmex cornetzi</name>
    <dbReference type="NCBI Taxonomy" id="471704"/>
    <lineage>
        <taxon>Eukaryota</taxon>
        <taxon>Metazoa</taxon>
        <taxon>Ecdysozoa</taxon>
        <taxon>Arthropoda</taxon>
        <taxon>Hexapoda</taxon>
        <taxon>Insecta</taxon>
        <taxon>Pterygota</taxon>
        <taxon>Neoptera</taxon>
        <taxon>Endopterygota</taxon>
        <taxon>Hymenoptera</taxon>
        <taxon>Apocrita</taxon>
        <taxon>Aculeata</taxon>
        <taxon>Formicoidea</taxon>
        <taxon>Formicidae</taxon>
        <taxon>Myrmicinae</taxon>
        <taxon>Trachymyrmex</taxon>
    </lineage>
</organism>